<keyword evidence="4" id="KW-0233">DNA recombination</keyword>
<evidence type="ECO:0000256" key="2">
    <source>
        <dbReference type="ARBA" id="ARBA00022908"/>
    </source>
</evidence>
<dbReference type="PROSITE" id="PS51900">
    <property type="entry name" value="CB"/>
    <property type="match status" value="1"/>
</dbReference>
<dbReference type="Pfam" id="PF00589">
    <property type="entry name" value="Phage_integrase"/>
    <property type="match status" value="1"/>
</dbReference>
<dbReference type="InterPro" id="IPR044068">
    <property type="entry name" value="CB"/>
</dbReference>
<feature type="domain" description="Tyr recombinase" evidence="6">
    <location>
        <begin position="188"/>
        <end position="387"/>
    </location>
</feature>
<dbReference type="Gene3D" id="1.10.150.130">
    <property type="match status" value="1"/>
</dbReference>
<dbReference type="InterPro" id="IPR050090">
    <property type="entry name" value="Tyrosine_recombinase_XerCD"/>
</dbReference>
<protein>
    <submittedName>
        <fullName evidence="8">Site-specific integrase</fullName>
    </submittedName>
</protein>
<organism evidence="8 9">
    <name type="scientific">Ornithinibacillus bavariensis</name>
    <dbReference type="NCBI Taxonomy" id="545502"/>
    <lineage>
        <taxon>Bacteria</taxon>
        <taxon>Bacillati</taxon>
        <taxon>Bacillota</taxon>
        <taxon>Bacilli</taxon>
        <taxon>Bacillales</taxon>
        <taxon>Bacillaceae</taxon>
        <taxon>Ornithinibacillus</taxon>
    </lineage>
</organism>
<comment type="caution">
    <text evidence="8">The sequence shown here is derived from an EMBL/GenBank/DDBJ whole genome shotgun (WGS) entry which is preliminary data.</text>
</comment>
<dbReference type="Pfam" id="PF14659">
    <property type="entry name" value="Phage_int_SAM_3"/>
    <property type="match status" value="1"/>
</dbReference>
<dbReference type="InterPro" id="IPR004107">
    <property type="entry name" value="Integrase_SAM-like_N"/>
</dbReference>
<dbReference type="AlphaFoldDB" id="A0A919XCJ6"/>
<dbReference type="Proteomes" id="UP000676917">
    <property type="component" value="Unassembled WGS sequence"/>
</dbReference>
<dbReference type="InterPro" id="IPR013762">
    <property type="entry name" value="Integrase-like_cat_sf"/>
</dbReference>
<keyword evidence="2" id="KW-0229">DNA integration</keyword>
<dbReference type="Gene3D" id="1.10.443.10">
    <property type="entry name" value="Intergrase catalytic core"/>
    <property type="match status" value="1"/>
</dbReference>
<evidence type="ECO:0000259" key="7">
    <source>
        <dbReference type="PROSITE" id="PS51900"/>
    </source>
</evidence>
<name>A0A919XCJ6_9BACI</name>
<accession>A0A919XCJ6</accession>
<sequence>MKPKTQQKTKYPGVYVDTNGNYFYQTEFGIDRITGKRIRKKGRKDINGKPFSSASEANKELTRLKREYHKVNSYANYKMTYEQFMNKVYIPYYQTDVEESTFSVRKRILERIRDRFGSIPLRSLSVEDVQNFRTWLLSSKENGGAGYSQSYASLVFGTFRKSLDKAVEMQYLEYNISKKVKAIPKGKAIVPYWTKQEFEKVINQIYIGDFYEHLNFVMLWTYYNTGIRVNEGTALWWSDVDLEKKRLRVHHMIVLKNKSDWKRNYYTKTEDGKRTIALDNDTVKILIEWKKRQSEIGMGNENDFIFSYDGLPMLKSTISRIIKRYAKLASVKEIQAKGLRHSHASYLINEFNVSVLVLSQRMGHSSPEITLKHYSHMWQGADTVIADEMGGNIKIETATKTKIAFNGNQSLKK</sequence>
<comment type="similarity">
    <text evidence="1">Belongs to the 'phage' integrase family.</text>
</comment>
<dbReference type="InterPro" id="IPR011010">
    <property type="entry name" value="DNA_brk_join_enz"/>
</dbReference>
<dbReference type="InterPro" id="IPR002104">
    <property type="entry name" value="Integrase_catalytic"/>
</dbReference>
<keyword evidence="9" id="KW-1185">Reference proteome</keyword>
<dbReference type="RefSeq" id="WP_212921510.1">
    <property type="nucleotide sequence ID" value="NZ_BORP01000005.1"/>
</dbReference>
<evidence type="ECO:0000256" key="1">
    <source>
        <dbReference type="ARBA" id="ARBA00008857"/>
    </source>
</evidence>
<evidence type="ECO:0000313" key="9">
    <source>
        <dbReference type="Proteomes" id="UP000676917"/>
    </source>
</evidence>
<gene>
    <name evidence="8" type="ORF">J43TS3_26640</name>
</gene>
<evidence type="ECO:0000256" key="5">
    <source>
        <dbReference type="PROSITE-ProRule" id="PRU01248"/>
    </source>
</evidence>
<evidence type="ECO:0000256" key="3">
    <source>
        <dbReference type="ARBA" id="ARBA00023125"/>
    </source>
</evidence>
<dbReference type="GO" id="GO:0015074">
    <property type="term" value="P:DNA integration"/>
    <property type="evidence" value="ECO:0007669"/>
    <property type="project" value="UniProtKB-KW"/>
</dbReference>
<dbReference type="EMBL" id="BORP01000005">
    <property type="protein sequence ID" value="GIO28053.1"/>
    <property type="molecule type" value="Genomic_DNA"/>
</dbReference>
<evidence type="ECO:0000313" key="8">
    <source>
        <dbReference type="EMBL" id="GIO28053.1"/>
    </source>
</evidence>
<dbReference type="GO" id="GO:0006310">
    <property type="term" value="P:DNA recombination"/>
    <property type="evidence" value="ECO:0007669"/>
    <property type="project" value="UniProtKB-KW"/>
</dbReference>
<reference evidence="8" key="1">
    <citation type="submission" date="2021-03" db="EMBL/GenBank/DDBJ databases">
        <title>Antimicrobial resistance genes in bacteria isolated from Japanese honey, and their potential for conferring macrolide and lincosamide resistance in the American foulbrood pathogen Paenibacillus larvae.</title>
        <authorList>
            <person name="Okamoto M."/>
            <person name="Kumagai M."/>
            <person name="Kanamori H."/>
            <person name="Takamatsu D."/>
        </authorList>
    </citation>
    <scope>NUCLEOTIDE SEQUENCE</scope>
    <source>
        <strain evidence="8">J43TS3</strain>
    </source>
</reference>
<feature type="domain" description="Core-binding (CB)" evidence="7">
    <location>
        <begin position="83"/>
        <end position="167"/>
    </location>
</feature>
<dbReference type="InterPro" id="IPR010998">
    <property type="entry name" value="Integrase_recombinase_N"/>
</dbReference>
<keyword evidence="3 5" id="KW-0238">DNA-binding</keyword>
<dbReference type="GO" id="GO:0003677">
    <property type="term" value="F:DNA binding"/>
    <property type="evidence" value="ECO:0007669"/>
    <property type="project" value="UniProtKB-UniRule"/>
</dbReference>
<dbReference type="SUPFAM" id="SSF56349">
    <property type="entry name" value="DNA breaking-rejoining enzymes"/>
    <property type="match status" value="1"/>
</dbReference>
<dbReference type="PROSITE" id="PS51898">
    <property type="entry name" value="TYR_RECOMBINASE"/>
    <property type="match status" value="1"/>
</dbReference>
<proteinExistence type="inferred from homology"/>
<evidence type="ECO:0000256" key="4">
    <source>
        <dbReference type="ARBA" id="ARBA00023172"/>
    </source>
</evidence>
<evidence type="ECO:0000259" key="6">
    <source>
        <dbReference type="PROSITE" id="PS51898"/>
    </source>
</evidence>
<dbReference type="CDD" id="cd01189">
    <property type="entry name" value="INT_ICEBs1_C_like"/>
    <property type="match status" value="1"/>
</dbReference>
<dbReference type="PANTHER" id="PTHR30349:SF64">
    <property type="entry name" value="PROPHAGE INTEGRASE INTD-RELATED"/>
    <property type="match status" value="1"/>
</dbReference>
<dbReference type="PANTHER" id="PTHR30349">
    <property type="entry name" value="PHAGE INTEGRASE-RELATED"/>
    <property type="match status" value="1"/>
</dbReference>